<keyword evidence="7" id="KW-1185">Reference proteome</keyword>
<dbReference type="Proteomes" id="UP001234178">
    <property type="component" value="Unassembled WGS sequence"/>
</dbReference>
<reference evidence="6 7" key="1">
    <citation type="journal article" date="2023" name="Nucleic Acids Res.">
        <title>The hologenome of Daphnia magna reveals possible DNA methylation and microbiome-mediated evolution of the host genome.</title>
        <authorList>
            <person name="Chaturvedi A."/>
            <person name="Li X."/>
            <person name="Dhandapani V."/>
            <person name="Marshall H."/>
            <person name="Kissane S."/>
            <person name="Cuenca-Cambronero M."/>
            <person name="Asole G."/>
            <person name="Calvet F."/>
            <person name="Ruiz-Romero M."/>
            <person name="Marangio P."/>
            <person name="Guigo R."/>
            <person name="Rago D."/>
            <person name="Mirbahai L."/>
            <person name="Eastwood N."/>
            <person name="Colbourne J.K."/>
            <person name="Zhou J."/>
            <person name="Mallon E."/>
            <person name="Orsini L."/>
        </authorList>
    </citation>
    <scope>NUCLEOTIDE SEQUENCE [LARGE SCALE GENOMIC DNA]</scope>
    <source>
        <strain evidence="6">LRV0_1</strain>
    </source>
</reference>
<evidence type="ECO:0000256" key="4">
    <source>
        <dbReference type="SAM" id="MobiDB-lite"/>
    </source>
</evidence>
<evidence type="ECO:0000256" key="2">
    <source>
        <dbReference type="ARBA" id="ARBA00023157"/>
    </source>
</evidence>
<dbReference type="EMBL" id="JAOYFB010000037">
    <property type="protein sequence ID" value="KAK4022624.1"/>
    <property type="molecule type" value="Genomic_DNA"/>
</dbReference>
<evidence type="ECO:0000259" key="5">
    <source>
        <dbReference type="Pfam" id="PF08212"/>
    </source>
</evidence>
<dbReference type="InterPro" id="IPR003057">
    <property type="entry name" value="Invtbrt_color"/>
</dbReference>
<evidence type="ECO:0000256" key="3">
    <source>
        <dbReference type="PIRNR" id="PIRNR036893"/>
    </source>
</evidence>
<keyword evidence="2" id="KW-1015">Disulfide bond</keyword>
<dbReference type="SUPFAM" id="SSF50814">
    <property type="entry name" value="Lipocalins"/>
    <property type="match status" value="1"/>
</dbReference>
<feature type="chain" id="PRO_5045015525" description="Lipocalin/cytosolic fatty-acid binding domain-containing protein" evidence="3">
    <location>
        <begin position="23"/>
        <end position="220"/>
    </location>
</feature>
<protein>
    <recommendedName>
        <fullName evidence="5">Lipocalin/cytosolic fatty-acid binding domain-containing protein</fullName>
    </recommendedName>
</protein>
<keyword evidence="3" id="KW-0732">Signal</keyword>
<dbReference type="PANTHER" id="PTHR10612">
    <property type="entry name" value="APOLIPOPROTEIN D"/>
    <property type="match status" value="1"/>
</dbReference>
<sequence>MLSDSFYLVFVTAIVLSHRVETQVTFDGACPKLDVVGDFDLHRYLGLWYEIESYPAVFSSFASCTTANYSLLPDGNVRVINRSFNTSSKGFDMVDGTARLIEPLKRQAKLGVVFPATRFSRPVPDDGNYWVLDTDYTNYSIVWSCANFNDKSFQFLWHLNRRRQPSQSALAFVGHRIDSFGLERKFLQTAEQRNCPESSETSSMRPVRQPSPTRSSYYGK</sequence>
<evidence type="ECO:0000313" key="7">
    <source>
        <dbReference type="Proteomes" id="UP001234178"/>
    </source>
</evidence>
<dbReference type="InterPro" id="IPR022271">
    <property type="entry name" value="Lipocalin_ApoD"/>
</dbReference>
<name>A0ABR0ABW4_9CRUS</name>
<evidence type="ECO:0000256" key="1">
    <source>
        <dbReference type="ARBA" id="ARBA00006889"/>
    </source>
</evidence>
<dbReference type="InterPro" id="IPR000566">
    <property type="entry name" value="Lipocln_cytosolic_FA-bd_dom"/>
</dbReference>
<dbReference type="PANTHER" id="PTHR10612:SF62">
    <property type="entry name" value="LIPOCALIN_CYTOSOLIC FATTY-ACID BINDING DOMAIN-CONTAINING PROTEIN"/>
    <property type="match status" value="1"/>
</dbReference>
<dbReference type="InterPro" id="IPR012674">
    <property type="entry name" value="Calycin"/>
</dbReference>
<comment type="caution">
    <text evidence="6">The sequence shown here is derived from an EMBL/GenBank/DDBJ whole genome shotgun (WGS) entry which is preliminary data.</text>
</comment>
<gene>
    <name evidence="6" type="ORF">OUZ56_008082</name>
</gene>
<organism evidence="6 7">
    <name type="scientific">Daphnia magna</name>
    <dbReference type="NCBI Taxonomy" id="35525"/>
    <lineage>
        <taxon>Eukaryota</taxon>
        <taxon>Metazoa</taxon>
        <taxon>Ecdysozoa</taxon>
        <taxon>Arthropoda</taxon>
        <taxon>Crustacea</taxon>
        <taxon>Branchiopoda</taxon>
        <taxon>Diplostraca</taxon>
        <taxon>Cladocera</taxon>
        <taxon>Anomopoda</taxon>
        <taxon>Daphniidae</taxon>
        <taxon>Daphnia</taxon>
    </lineage>
</organism>
<feature type="signal peptide" evidence="3">
    <location>
        <begin position="1"/>
        <end position="22"/>
    </location>
</feature>
<dbReference type="PIRSF" id="PIRSF036893">
    <property type="entry name" value="Lipocalin_ApoD"/>
    <property type="match status" value="1"/>
</dbReference>
<feature type="region of interest" description="Disordered" evidence="4">
    <location>
        <begin position="191"/>
        <end position="220"/>
    </location>
</feature>
<feature type="domain" description="Lipocalin/cytosolic fatty-acid binding" evidence="5">
    <location>
        <begin position="39"/>
        <end position="185"/>
    </location>
</feature>
<dbReference type="Pfam" id="PF08212">
    <property type="entry name" value="Lipocalin_2"/>
    <property type="match status" value="1"/>
</dbReference>
<proteinExistence type="inferred from homology"/>
<accession>A0ABR0ABW4</accession>
<dbReference type="Gene3D" id="2.40.128.20">
    <property type="match status" value="1"/>
</dbReference>
<dbReference type="CDD" id="cd19437">
    <property type="entry name" value="lipocalin_apoD-like"/>
    <property type="match status" value="1"/>
</dbReference>
<comment type="similarity">
    <text evidence="1 3">Belongs to the calycin superfamily. Lipocalin family.</text>
</comment>
<evidence type="ECO:0000313" key="6">
    <source>
        <dbReference type="EMBL" id="KAK4022624.1"/>
    </source>
</evidence>
<dbReference type="PRINTS" id="PR01273">
    <property type="entry name" value="INVTBRTCOLOR"/>
</dbReference>